<dbReference type="PROSITE" id="PS00061">
    <property type="entry name" value="ADH_SHORT"/>
    <property type="match status" value="1"/>
</dbReference>
<dbReference type="PANTHER" id="PTHR43477:SF1">
    <property type="entry name" value="DIHYDROANTICAPSIN 7-DEHYDROGENASE"/>
    <property type="match status" value="1"/>
</dbReference>
<protein>
    <recommendedName>
        <fullName evidence="4">3-oxoacyl-ACP reductase</fullName>
    </recommendedName>
</protein>
<evidence type="ECO:0000256" key="2">
    <source>
        <dbReference type="ARBA" id="ARBA00023002"/>
    </source>
</evidence>
<evidence type="ECO:0000256" key="1">
    <source>
        <dbReference type="ARBA" id="ARBA00006484"/>
    </source>
</evidence>
<keyword evidence="2" id="KW-0560">Oxidoreductase</keyword>
<accession>A0A382C982</accession>
<dbReference type="SUPFAM" id="SSF51735">
    <property type="entry name" value="NAD(P)-binding Rossmann-fold domains"/>
    <property type="match status" value="1"/>
</dbReference>
<dbReference type="InterPro" id="IPR036291">
    <property type="entry name" value="NAD(P)-bd_dom_sf"/>
</dbReference>
<dbReference type="FunFam" id="3.40.50.720:FF:000084">
    <property type="entry name" value="Short-chain dehydrogenase reductase"/>
    <property type="match status" value="1"/>
</dbReference>
<dbReference type="PRINTS" id="PR00081">
    <property type="entry name" value="GDHRDH"/>
</dbReference>
<evidence type="ECO:0008006" key="4">
    <source>
        <dbReference type="Google" id="ProtNLM"/>
    </source>
</evidence>
<dbReference type="InterPro" id="IPR020904">
    <property type="entry name" value="Sc_DH/Rdtase_CS"/>
</dbReference>
<reference evidence="3" key="1">
    <citation type="submission" date="2018-05" db="EMBL/GenBank/DDBJ databases">
        <authorList>
            <person name="Lanie J.A."/>
            <person name="Ng W.-L."/>
            <person name="Kazmierczak K.M."/>
            <person name="Andrzejewski T.M."/>
            <person name="Davidsen T.M."/>
            <person name="Wayne K.J."/>
            <person name="Tettelin H."/>
            <person name="Glass J.I."/>
            <person name="Rusch D."/>
            <person name="Podicherti R."/>
            <person name="Tsui H.-C.T."/>
            <person name="Winkler M.E."/>
        </authorList>
    </citation>
    <scope>NUCLEOTIDE SEQUENCE</scope>
</reference>
<organism evidence="3">
    <name type="scientific">marine metagenome</name>
    <dbReference type="NCBI Taxonomy" id="408172"/>
    <lineage>
        <taxon>unclassified sequences</taxon>
        <taxon>metagenomes</taxon>
        <taxon>ecological metagenomes</taxon>
    </lineage>
</organism>
<dbReference type="Pfam" id="PF13561">
    <property type="entry name" value="adh_short_C2"/>
    <property type="match status" value="1"/>
</dbReference>
<dbReference type="CDD" id="cd05233">
    <property type="entry name" value="SDR_c"/>
    <property type="match status" value="1"/>
</dbReference>
<dbReference type="InterPro" id="IPR002347">
    <property type="entry name" value="SDR_fam"/>
</dbReference>
<sequence>MTEEVNVRQVTAASDFSGQVALVTGAGKGLGRASALALAGAGAQVIAVARTEDDLKELQSYYPERVEYWKEDVLEDGLYQRIEALDKLDIFVACAGSNKPLPITELSLSDINWLLDLNVRAIFRGAQSAARAMLKNEFGSIVFMSSQMGHIGAPNRTLYCTTKHAVEGLTKALAVELAPKGIRVNSVAPTFIDTPMTRPMFENKEFKQTVLNNIAMGHLGTLEDVASAVVFLASSKAAMITGDSLKVDGGWTAW</sequence>
<dbReference type="GO" id="GO:0016491">
    <property type="term" value="F:oxidoreductase activity"/>
    <property type="evidence" value="ECO:0007669"/>
    <property type="project" value="UniProtKB-KW"/>
</dbReference>
<gene>
    <name evidence="3" type="ORF">METZ01_LOCUS175474</name>
</gene>
<dbReference type="EMBL" id="UINC01033397">
    <property type="protein sequence ID" value="SVB22620.1"/>
    <property type="molecule type" value="Genomic_DNA"/>
</dbReference>
<dbReference type="InterPro" id="IPR051122">
    <property type="entry name" value="SDR_DHRS6-like"/>
</dbReference>
<dbReference type="Gene3D" id="3.40.50.720">
    <property type="entry name" value="NAD(P)-binding Rossmann-like Domain"/>
    <property type="match status" value="1"/>
</dbReference>
<dbReference type="AlphaFoldDB" id="A0A382C982"/>
<comment type="similarity">
    <text evidence="1">Belongs to the short-chain dehydrogenases/reductases (SDR) family.</text>
</comment>
<dbReference type="PRINTS" id="PR00080">
    <property type="entry name" value="SDRFAMILY"/>
</dbReference>
<proteinExistence type="inferred from homology"/>
<evidence type="ECO:0000313" key="3">
    <source>
        <dbReference type="EMBL" id="SVB22620.1"/>
    </source>
</evidence>
<dbReference type="PANTHER" id="PTHR43477">
    <property type="entry name" value="DIHYDROANTICAPSIN 7-DEHYDROGENASE"/>
    <property type="match status" value="1"/>
</dbReference>
<name>A0A382C982_9ZZZZ</name>